<evidence type="ECO:0000313" key="1">
    <source>
        <dbReference type="EMBL" id="HIR61524.1"/>
    </source>
</evidence>
<dbReference type="PANTHER" id="PTHR41260:SF1">
    <property type="entry name" value="PROTEIN ECSC"/>
    <property type="match status" value="1"/>
</dbReference>
<gene>
    <name evidence="1" type="ORF">IAB37_08135</name>
</gene>
<protein>
    <submittedName>
        <fullName evidence="1">EcsC family protein</fullName>
    </submittedName>
</protein>
<name>A0A9D1J5X9_9FIRM</name>
<dbReference type="AlphaFoldDB" id="A0A9D1J5X9"/>
<organism evidence="1 2">
    <name type="scientific">Candidatus Faecivivens stercoravium</name>
    <dbReference type="NCBI Taxonomy" id="2840803"/>
    <lineage>
        <taxon>Bacteria</taxon>
        <taxon>Bacillati</taxon>
        <taxon>Bacillota</taxon>
        <taxon>Clostridia</taxon>
        <taxon>Eubacteriales</taxon>
        <taxon>Oscillospiraceae</taxon>
        <taxon>Oscillospiraceae incertae sedis</taxon>
        <taxon>Candidatus Faecivivens</taxon>
    </lineage>
</organism>
<sequence>MLPQNVEKEMHLCRAQYLRFFRVRQDRVGKQERPAEGAAPPPKGQREALDAAFSKSLRLLLDPERQLMQKLVNREALEKRFHQLDQLVDRDPGFKALGNIEREVGLICGGGMSAAALEGAGLGSLGVGNPEVILLSALMLRSLYEMALIYGVSVDRPWEKDLALMVLSAAFASGDDAYRDERDLSRALDSLADGQPITIDRDRRIRQAAGRMAQSMSLQKFIQGIPVVGISGMFFNTAAMTRLSSLSRCVYKYRYLAGKKRAYQHYKM</sequence>
<dbReference type="Pfam" id="PF12787">
    <property type="entry name" value="EcsC"/>
    <property type="match status" value="1"/>
</dbReference>
<reference evidence="1" key="1">
    <citation type="submission" date="2020-10" db="EMBL/GenBank/DDBJ databases">
        <authorList>
            <person name="Gilroy R."/>
        </authorList>
    </citation>
    <scope>NUCLEOTIDE SEQUENCE</scope>
    <source>
        <strain evidence="1">CHK189-12415</strain>
    </source>
</reference>
<dbReference type="Proteomes" id="UP000824241">
    <property type="component" value="Unassembled WGS sequence"/>
</dbReference>
<evidence type="ECO:0000313" key="2">
    <source>
        <dbReference type="Proteomes" id="UP000824241"/>
    </source>
</evidence>
<proteinExistence type="predicted"/>
<accession>A0A9D1J5X9</accession>
<dbReference type="EMBL" id="DVHA01000264">
    <property type="protein sequence ID" value="HIR61524.1"/>
    <property type="molecule type" value="Genomic_DNA"/>
</dbReference>
<dbReference type="InterPro" id="IPR024787">
    <property type="entry name" value="EcsC"/>
</dbReference>
<reference evidence="1" key="2">
    <citation type="journal article" date="2021" name="PeerJ">
        <title>Extensive microbial diversity within the chicken gut microbiome revealed by metagenomics and culture.</title>
        <authorList>
            <person name="Gilroy R."/>
            <person name="Ravi A."/>
            <person name="Getino M."/>
            <person name="Pursley I."/>
            <person name="Horton D.L."/>
            <person name="Alikhan N.F."/>
            <person name="Baker D."/>
            <person name="Gharbi K."/>
            <person name="Hall N."/>
            <person name="Watson M."/>
            <person name="Adriaenssens E.M."/>
            <person name="Foster-Nyarko E."/>
            <person name="Jarju S."/>
            <person name="Secka A."/>
            <person name="Antonio M."/>
            <person name="Oren A."/>
            <person name="Chaudhuri R.R."/>
            <person name="La Ragione R."/>
            <person name="Hildebrand F."/>
            <person name="Pallen M.J."/>
        </authorList>
    </citation>
    <scope>NUCLEOTIDE SEQUENCE</scope>
    <source>
        <strain evidence="1">CHK189-12415</strain>
    </source>
</reference>
<comment type="caution">
    <text evidence="1">The sequence shown here is derived from an EMBL/GenBank/DDBJ whole genome shotgun (WGS) entry which is preliminary data.</text>
</comment>
<dbReference type="PANTHER" id="PTHR41260">
    <property type="entry name" value="PROTEIN ECSC"/>
    <property type="match status" value="1"/>
</dbReference>